<evidence type="ECO:0000313" key="2">
    <source>
        <dbReference type="EMBL" id="MSS44041.1"/>
    </source>
</evidence>
<gene>
    <name evidence="2" type="ORF">FYJ27_09935</name>
</gene>
<dbReference type="Proteomes" id="UP000462760">
    <property type="component" value="Unassembled WGS sequence"/>
</dbReference>
<dbReference type="AlphaFoldDB" id="A0A844FJB1"/>
<dbReference type="RefSeq" id="WP_154484716.1">
    <property type="nucleotide sequence ID" value="NZ_VULR01000015.1"/>
</dbReference>
<dbReference type="InterPro" id="IPR006340">
    <property type="entry name" value="DUF436"/>
</dbReference>
<dbReference type="NCBIfam" id="TIGR01440">
    <property type="entry name" value="TIGR01440 family protein"/>
    <property type="match status" value="1"/>
</dbReference>
<dbReference type="OrthoDB" id="9803187at2"/>
<reference evidence="2 3" key="1">
    <citation type="submission" date="2019-08" db="EMBL/GenBank/DDBJ databases">
        <title>In-depth cultivation of the pig gut microbiome towards novel bacterial diversity and tailored functional studies.</title>
        <authorList>
            <person name="Wylensek D."/>
            <person name="Hitch T.C.A."/>
            <person name="Clavel T."/>
        </authorList>
    </citation>
    <scope>NUCLEOTIDE SEQUENCE [LARGE SCALE GENOMIC DNA]</scope>
    <source>
        <strain evidence="2 3">Med78-601-WT-4W-RMD-3</strain>
    </source>
</reference>
<proteinExistence type="inferred from homology"/>
<comment type="caution">
    <text evidence="2">The sequence shown here is derived from an EMBL/GenBank/DDBJ whole genome shotgun (WGS) entry which is preliminary data.</text>
</comment>
<comment type="similarity">
    <text evidence="1">Belongs to the UPF0340 family.</text>
</comment>
<dbReference type="Pfam" id="PF04260">
    <property type="entry name" value="DUF436"/>
    <property type="match status" value="1"/>
</dbReference>
<accession>A0A844FJB1</accession>
<organism evidence="2 3">
    <name type="scientific">Anaerosalibacter bizertensis</name>
    <dbReference type="NCBI Taxonomy" id="932217"/>
    <lineage>
        <taxon>Bacteria</taxon>
        <taxon>Bacillati</taxon>
        <taxon>Bacillota</taxon>
        <taxon>Tissierellia</taxon>
        <taxon>Tissierellales</taxon>
        <taxon>Sporanaerobacteraceae</taxon>
        <taxon>Anaerosalibacter</taxon>
    </lineage>
</organism>
<sequence length="181" mass="19637">MDKLETIKKDFITAVEELLEVANLKEEDILVIGCSTSEISGESIGSNSVPDIANELIDAIMPIVKRENIFLATQSCEHLNRALVVDEACAKKYNLPPVTVVPHPKAGGSLSSAYYRYLDNPIVVEEIQADAGLDIGDTFIGMHLKRVAVPVRLSVKEIGAAHLTAARVRPKLIGGARAKYE</sequence>
<dbReference type="SUPFAM" id="SSF110710">
    <property type="entry name" value="TTHA0583/YokD-like"/>
    <property type="match status" value="1"/>
</dbReference>
<dbReference type="HAMAP" id="MF_00800">
    <property type="entry name" value="UPF0340"/>
    <property type="match status" value="1"/>
</dbReference>
<evidence type="ECO:0000256" key="1">
    <source>
        <dbReference type="HAMAP-Rule" id="MF_00800"/>
    </source>
</evidence>
<dbReference type="EMBL" id="VULR01000015">
    <property type="protein sequence ID" value="MSS44041.1"/>
    <property type="molecule type" value="Genomic_DNA"/>
</dbReference>
<protein>
    <recommendedName>
        <fullName evidence="1">UPF0340 protein FYJ27_09935</fullName>
    </recommendedName>
</protein>
<dbReference type="PIRSF" id="PIRSF007510">
    <property type="entry name" value="UCP007510"/>
    <property type="match status" value="1"/>
</dbReference>
<evidence type="ECO:0000313" key="3">
    <source>
        <dbReference type="Proteomes" id="UP000462760"/>
    </source>
</evidence>
<name>A0A844FJB1_9FIRM</name>
<dbReference type="Gene3D" id="3.40.50.10360">
    <property type="entry name" value="Hypothetical protein TT1679"/>
    <property type="match status" value="1"/>
</dbReference>
<dbReference type="InterPro" id="IPR028345">
    <property type="entry name" value="Antibiotic_NAT-like"/>
</dbReference>